<organism evidence="2 3">
    <name type="scientific">Anaerovibrio lipolyticus DSM 3074</name>
    <dbReference type="NCBI Taxonomy" id="1120997"/>
    <lineage>
        <taxon>Bacteria</taxon>
        <taxon>Bacillati</taxon>
        <taxon>Bacillota</taxon>
        <taxon>Negativicutes</taxon>
        <taxon>Selenomonadales</taxon>
        <taxon>Selenomonadaceae</taxon>
        <taxon>Anaerovibrio</taxon>
    </lineage>
</organism>
<dbReference type="RefSeq" id="WP_052211666.1">
    <property type="nucleotide sequence ID" value="NZ_FQYW01000029.1"/>
</dbReference>
<dbReference type="OrthoDB" id="2679564at2"/>
<gene>
    <name evidence="2" type="ORF">SAMN02745671_02612</name>
</gene>
<reference evidence="2 3" key="1">
    <citation type="submission" date="2016-11" db="EMBL/GenBank/DDBJ databases">
        <authorList>
            <person name="Jaros S."/>
            <person name="Januszkiewicz K."/>
            <person name="Wedrychowicz H."/>
        </authorList>
    </citation>
    <scope>NUCLEOTIDE SEQUENCE [LARGE SCALE GENOMIC DNA]</scope>
    <source>
        <strain evidence="2 3">DSM 3074</strain>
    </source>
</reference>
<dbReference type="PROSITE" id="PS51782">
    <property type="entry name" value="LYSM"/>
    <property type="match status" value="1"/>
</dbReference>
<dbReference type="InterPro" id="IPR036779">
    <property type="entry name" value="LysM_dom_sf"/>
</dbReference>
<sequence length="97" mass="10925">MKNIIITIVIGLAVLSPFNLTNSYLRTSEFDTVILQHGESIETIASRYTSDNEQLQELTVAIKEINDIKNDRDLRAGRKLQIPVIADDNQKVQVASR</sequence>
<dbReference type="Pfam" id="PF01476">
    <property type="entry name" value="LysM"/>
    <property type="match status" value="1"/>
</dbReference>
<dbReference type="Gene3D" id="3.10.350.10">
    <property type="entry name" value="LysM domain"/>
    <property type="match status" value="1"/>
</dbReference>
<name>A0A1M6GD25_9FIRM</name>
<dbReference type="AlphaFoldDB" id="A0A1M6GD25"/>
<dbReference type="EMBL" id="FQYW01000029">
    <property type="protein sequence ID" value="SHJ07832.1"/>
    <property type="molecule type" value="Genomic_DNA"/>
</dbReference>
<proteinExistence type="predicted"/>
<dbReference type="Proteomes" id="UP000191240">
    <property type="component" value="Unassembled WGS sequence"/>
</dbReference>
<evidence type="ECO:0000259" key="1">
    <source>
        <dbReference type="PROSITE" id="PS51782"/>
    </source>
</evidence>
<feature type="domain" description="LysM" evidence="1">
    <location>
        <begin position="31"/>
        <end position="82"/>
    </location>
</feature>
<evidence type="ECO:0000313" key="2">
    <source>
        <dbReference type="EMBL" id="SHJ07832.1"/>
    </source>
</evidence>
<evidence type="ECO:0000313" key="3">
    <source>
        <dbReference type="Proteomes" id="UP000191240"/>
    </source>
</evidence>
<accession>A0A1M6GD25</accession>
<protein>
    <submittedName>
        <fullName evidence="2">LysM domain-containing protein</fullName>
    </submittedName>
</protein>
<dbReference type="InterPro" id="IPR018392">
    <property type="entry name" value="LysM"/>
</dbReference>